<dbReference type="GO" id="GO:0006364">
    <property type="term" value="P:rRNA processing"/>
    <property type="evidence" value="ECO:0007669"/>
    <property type="project" value="TreeGrafter"/>
</dbReference>
<reference evidence="6" key="1">
    <citation type="journal article" date="2019" name="bioRxiv">
        <title>Genomics, evolutionary history and diagnostics of the Alternaria alternata species group including apple and Asian pear pathotypes.</title>
        <authorList>
            <person name="Armitage A.D."/>
            <person name="Cockerton H.M."/>
            <person name="Sreenivasaprasad S."/>
            <person name="Woodhall J.W."/>
            <person name="Lane C.R."/>
            <person name="Harrison R.J."/>
            <person name="Clarkson J.P."/>
        </authorList>
    </citation>
    <scope>NUCLEOTIDE SEQUENCE [LARGE SCALE GENOMIC DNA]</scope>
    <source>
        <strain evidence="6">FERA 1082</strain>
    </source>
</reference>
<accession>A0A4Q4LZ76</accession>
<dbReference type="SMART" id="SM00479">
    <property type="entry name" value="EXOIII"/>
    <property type="match status" value="1"/>
</dbReference>
<keyword evidence="2" id="KW-0378">Hydrolase</keyword>
<evidence type="ECO:0000313" key="5">
    <source>
        <dbReference type="EMBL" id="RYN29993.1"/>
    </source>
</evidence>
<dbReference type="Proteomes" id="UP000292402">
    <property type="component" value="Unassembled WGS sequence"/>
</dbReference>
<keyword evidence="3" id="KW-0269">Exonuclease</keyword>
<name>A0A4Q4LZ76_9PLEO</name>
<dbReference type="PANTHER" id="PTHR12801:SF114">
    <property type="entry name" value="EXONUCLEASE, PUTATIVE (AFU_ORTHOLOGUE AFUA_7G00870)-RELATED"/>
    <property type="match status" value="1"/>
</dbReference>
<dbReference type="SUPFAM" id="SSF53098">
    <property type="entry name" value="Ribonuclease H-like"/>
    <property type="match status" value="1"/>
</dbReference>
<evidence type="ECO:0000259" key="4">
    <source>
        <dbReference type="SMART" id="SM00479"/>
    </source>
</evidence>
<protein>
    <recommendedName>
        <fullName evidence="4">Exonuclease domain-containing protein</fullName>
    </recommendedName>
</protein>
<dbReference type="EMBL" id="PDXA01000078">
    <property type="protein sequence ID" value="RYN29993.1"/>
    <property type="molecule type" value="Genomic_DNA"/>
</dbReference>
<dbReference type="InterPro" id="IPR047021">
    <property type="entry name" value="REXO1/3/4-like"/>
</dbReference>
<dbReference type="GO" id="GO:0005634">
    <property type="term" value="C:nucleus"/>
    <property type="evidence" value="ECO:0007669"/>
    <property type="project" value="TreeGrafter"/>
</dbReference>
<dbReference type="AlphaFoldDB" id="A0A4Q4LZ76"/>
<dbReference type="GO" id="GO:0004527">
    <property type="term" value="F:exonuclease activity"/>
    <property type="evidence" value="ECO:0007669"/>
    <property type="project" value="UniProtKB-KW"/>
</dbReference>
<proteinExistence type="predicted"/>
<dbReference type="GO" id="GO:0003676">
    <property type="term" value="F:nucleic acid binding"/>
    <property type="evidence" value="ECO:0007669"/>
    <property type="project" value="InterPro"/>
</dbReference>
<sequence length="386" mass="43659">MQLNISNAPGTIPTTNVEFLTPVVVGKTSRTLDSLTAHFESSLHISTPQKPAVQESPRSLRIPTSVIFGGERAIGGTTPQKRVAIRSKVQPSDPQPAHKKTVVPQELHKEVFIALMAFCHSRYTLIAKKHILHTHHTNFVKDANILMHYALPTPPKFPYLPERAAIAINCDVVGKHYSESEILHISAIDYLTGEVIIDALVQPVQPMAGWHTNQDWLSKEAKAATTITGRILKGWPEARAEIWRNIGPNTVLVGHNLHRDLTALRMEHWRVVDLAIMVSEAVGYSVKRRWSLKALCNQLLNMKVQNNKGGGDSCIENAFAVREVVLWWSRHPTEVLEWATHQQKEWHKGVRQAYNQRRTNERRIDERKTNVTNSDVWVWPTGYEGL</sequence>
<comment type="caution">
    <text evidence="5">The sequence shown here is derived from an EMBL/GenBank/DDBJ whole genome shotgun (WGS) entry which is preliminary data.</text>
</comment>
<dbReference type="InterPro" id="IPR012337">
    <property type="entry name" value="RNaseH-like_sf"/>
</dbReference>
<dbReference type="InterPro" id="IPR036397">
    <property type="entry name" value="RNaseH_sf"/>
</dbReference>
<keyword evidence="1" id="KW-0540">Nuclease</keyword>
<evidence type="ECO:0000313" key="6">
    <source>
        <dbReference type="Proteomes" id="UP000292402"/>
    </source>
</evidence>
<evidence type="ECO:0000256" key="3">
    <source>
        <dbReference type="ARBA" id="ARBA00022839"/>
    </source>
</evidence>
<feature type="domain" description="Exonuclease" evidence="4">
    <location>
        <begin position="164"/>
        <end position="334"/>
    </location>
</feature>
<evidence type="ECO:0000256" key="1">
    <source>
        <dbReference type="ARBA" id="ARBA00022722"/>
    </source>
</evidence>
<dbReference type="GO" id="GO:0000027">
    <property type="term" value="P:ribosomal large subunit assembly"/>
    <property type="evidence" value="ECO:0007669"/>
    <property type="project" value="TreeGrafter"/>
</dbReference>
<dbReference type="PANTHER" id="PTHR12801">
    <property type="entry name" value="RNA EXONUCLEASE REXO1 / RECO3 FAMILY MEMBER-RELATED"/>
    <property type="match status" value="1"/>
</dbReference>
<organism evidence="5 6">
    <name type="scientific">Alternaria tenuissima</name>
    <dbReference type="NCBI Taxonomy" id="119927"/>
    <lineage>
        <taxon>Eukaryota</taxon>
        <taxon>Fungi</taxon>
        <taxon>Dikarya</taxon>
        <taxon>Ascomycota</taxon>
        <taxon>Pezizomycotina</taxon>
        <taxon>Dothideomycetes</taxon>
        <taxon>Pleosporomycetidae</taxon>
        <taxon>Pleosporales</taxon>
        <taxon>Pleosporineae</taxon>
        <taxon>Pleosporaceae</taxon>
        <taxon>Alternaria</taxon>
        <taxon>Alternaria sect. Alternaria</taxon>
        <taxon>Alternaria alternata complex</taxon>
    </lineage>
</organism>
<evidence type="ECO:0000256" key="2">
    <source>
        <dbReference type="ARBA" id="ARBA00022801"/>
    </source>
</evidence>
<dbReference type="Gene3D" id="3.30.420.10">
    <property type="entry name" value="Ribonuclease H-like superfamily/Ribonuclease H"/>
    <property type="match status" value="1"/>
</dbReference>
<dbReference type="InterPro" id="IPR013520">
    <property type="entry name" value="Ribonucl_H"/>
</dbReference>
<gene>
    <name evidence="5" type="ORF">AA0114_g12329</name>
</gene>